<dbReference type="SMART" id="SM00349">
    <property type="entry name" value="KRAB"/>
    <property type="match status" value="1"/>
</dbReference>
<dbReference type="InterPro" id="IPR036051">
    <property type="entry name" value="KRAB_dom_sf"/>
</dbReference>
<dbReference type="PANTHER" id="PTHR23232:SF163">
    <property type="entry name" value="ZINC FINGER PROTEIN 589"/>
    <property type="match status" value="1"/>
</dbReference>
<dbReference type="SUPFAM" id="SSF109640">
    <property type="entry name" value="KRAB domain (Kruppel-associated box)"/>
    <property type="match status" value="1"/>
</dbReference>
<dbReference type="AlphaFoldDB" id="A0AAW0I486"/>
<keyword evidence="2" id="KW-0677">Repeat</keyword>
<evidence type="ECO:0000256" key="4">
    <source>
        <dbReference type="ARBA" id="ARBA00022833"/>
    </source>
</evidence>
<organism evidence="6 7">
    <name type="scientific">Myodes glareolus</name>
    <name type="common">Bank vole</name>
    <name type="synonym">Clethrionomys glareolus</name>
    <dbReference type="NCBI Taxonomy" id="447135"/>
    <lineage>
        <taxon>Eukaryota</taxon>
        <taxon>Metazoa</taxon>
        <taxon>Chordata</taxon>
        <taxon>Craniata</taxon>
        <taxon>Vertebrata</taxon>
        <taxon>Euteleostomi</taxon>
        <taxon>Mammalia</taxon>
        <taxon>Eutheria</taxon>
        <taxon>Euarchontoglires</taxon>
        <taxon>Glires</taxon>
        <taxon>Rodentia</taxon>
        <taxon>Myomorpha</taxon>
        <taxon>Muroidea</taxon>
        <taxon>Cricetidae</taxon>
        <taxon>Arvicolinae</taxon>
        <taxon>Myodes</taxon>
    </lineage>
</organism>
<feature type="non-terminal residue" evidence="6">
    <location>
        <position position="1"/>
    </location>
</feature>
<dbReference type="InterPro" id="IPR001909">
    <property type="entry name" value="KRAB"/>
</dbReference>
<evidence type="ECO:0000313" key="6">
    <source>
        <dbReference type="EMBL" id="KAK7809250.1"/>
    </source>
</evidence>
<comment type="caution">
    <text evidence="6">The sequence shown here is derived from an EMBL/GenBank/DDBJ whole genome shotgun (WGS) entry which is preliminary data.</text>
</comment>
<dbReference type="GO" id="GO:0008270">
    <property type="term" value="F:zinc ion binding"/>
    <property type="evidence" value="ECO:0007669"/>
    <property type="project" value="UniProtKB-KW"/>
</dbReference>
<evidence type="ECO:0000256" key="3">
    <source>
        <dbReference type="ARBA" id="ARBA00022771"/>
    </source>
</evidence>
<dbReference type="PANTHER" id="PTHR23232">
    <property type="entry name" value="KRAB DOMAIN C2H2 ZINC FINGER"/>
    <property type="match status" value="1"/>
</dbReference>
<sequence>SVDSQWCNCGHLPGGGAMPGLCSEGFVQRLNDSLITRTCFSVEQNKEAWKMEREQTIAKDPSMVEGLVKGWQANQVECLLAFWDVAVDFSQEEWECLDSVQRTLYIDVMLENYSNLVFVENYYKCDPVHQHVNNEKKSHQCNELGNVLQDLSTCALNKTSETPENSNDCRCSNHRDASIDASNINRHKSMHTGEELCKFKNYEKSLNLWSHIIQNQRVYTAKKEHRQGQYDDDFSYGILQQTKYIGKKPHQCRKCGKSFNTASSHTRNYTHAKNVVSPSLNYHT</sequence>
<protein>
    <recommendedName>
        <fullName evidence="5">KRAB domain-containing protein</fullName>
    </recommendedName>
</protein>
<dbReference type="Proteomes" id="UP001488838">
    <property type="component" value="Unassembled WGS sequence"/>
</dbReference>
<evidence type="ECO:0000256" key="2">
    <source>
        <dbReference type="ARBA" id="ARBA00022737"/>
    </source>
</evidence>
<dbReference type="InterPro" id="IPR036236">
    <property type="entry name" value="Znf_C2H2_sf"/>
</dbReference>
<reference evidence="6 7" key="1">
    <citation type="journal article" date="2023" name="bioRxiv">
        <title>Conserved and derived expression patterns and positive selection on dental genes reveal complex evolutionary context of ever-growing rodent molars.</title>
        <authorList>
            <person name="Calamari Z.T."/>
            <person name="Song A."/>
            <person name="Cohen E."/>
            <person name="Akter M."/>
            <person name="Roy R.D."/>
            <person name="Hallikas O."/>
            <person name="Christensen M.M."/>
            <person name="Li P."/>
            <person name="Marangoni P."/>
            <person name="Jernvall J."/>
            <person name="Klein O.D."/>
        </authorList>
    </citation>
    <scope>NUCLEOTIDE SEQUENCE [LARGE SCALE GENOMIC DNA]</scope>
    <source>
        <strain evidence="6">V071</strain>
    </source>
</reference>
<feature type="domain" description="KRAB" evidence="5">
    <location>
        <begin position="80"/>
        <end position="152"/>
    </location>
</feature>
<dbReference type="InterPro" id="IPR050169">
    <property type="entry name" value="Krueppel_C2H2_ZnF"/>
</dbReference>
<proteinExistence type="predicted"/>
<dbReference type="GO" id="GO:0006355">
    <property type="term" value="P:regulation of DNA-templated transcription"/>
    <property type="evidence" value="ECO:0007669"/>
    <property type="project" value="InterPro"/>
</dbReference>
<keyword evidence="1" id="KW-0479">Metal-binding</keyword>
<keyword evidence="7" id="KW-1185">Reference proteome</keyword>
<dbReference type="PROSITE" id="PS50805">
    <property type="entry name" value="KRAB"/>
    <property type="match status" value="1"/>
</dbReference>
<dbReference type="SUPFAM" id="SSF57667">
    <property type="entry name" value="beta-beta-alpha zinc fingers"/>
    <property type="match status" value="1"/>
</dbReference>
<name>A0AAW0I486_MYOGA</name>
<dbReference type="Pfam" id="PF01352">
    <property type="entry name" value="KRAB"/>
    <property type="match status" value="1"/>
</dbReference>
<dbReference type="CDD" id="cd07765">
    <property type="entry name" value="KRAB_A-box"/>
    <property type="match status" value="1"/>
</dbReference>
<evidence type="ECO:0000313" key="7">
    <source>
        <dbReference type="Proteomes" id="UP001488838"/>
    </source>
</evidence>
<dbReference type="EMBL" id="JBBHLL010000218">
    <property type="protein sequence ID" value="KAK7809250.1"/>
    <property type="molecule type" value="Genomic_DNA"/>
</dbReference>
<accession>A0AAW0I486</accession>
<dbReference type="Gene3D" id="6.10.140.140">
    <property type="match status" value="1"/>
</dbReference>
<evidence type="ECO:0000259" key="5">
    <source>
        <dbReference type="PROSITE" id="PS50805"/>
    </source>
</evidence>
<keyword evidence="4" id="KW-0862">Zinc</keyword>
<evidence type="ECO:0000256" key="1">
    <source>
        <dbReference type="ARBA" id="ARBA00022723"/>
    </source>
</evidence>
<gene>
    <name evidence="6" type="ORF">U0070_025659</name>
</gene>
<keyword evidence="3" id="KW-0863">Zinc-finger</keyword>